<evidence type="ECO:0000313" key="1">
    <source>
        <dbReference type="EMBL" id="KAH3870711.1"/>
    </source>
</evidence>
<sequence length="98" mass="11274">MERLIRVSLQSRHVSFRSYLTWICYDSDHIIGWYCRCKSVSRTVGTYSHVASVLWNLGQQAPLVKEPGVKVWVQYLDDAAEVSETVDSSDCEECNIEE</sequence>
<dbReference type="EMBL" id="JAIWYP010000002">
    <property type="protein sequence ID" value="KAH3870711.1"/>
    <property type="molecule type" value="Genomic_DNA"/>
</dbReference>
<proteinExistence type="predicted"/>
<evidence type="ECO:0000313" key="2">
    <source>
        <dbReference type="Proteomes" id="UP000828390"/>
    </source>
</evidence>
<organism evidence="1 2">
    <name type="scientific">Dreissena polymorpha</name>
    <name type="common">Zebra mussel</name>
    <name type="synonym">Mytilus polymorpha</name>
    <dbReference type="NCBI Taxonomy" id="45954"/>
    <lineage>
        <taxon>Eukaryota</taxon>
        <taxon>Metazoa</taxon>
        <taxon>Spiralia</taxon>
        <taxon>Lophotrochozoa</taxon>
        <taxon>Mollusca</taxon>
        <taxon>Bivalvia</taxon>
        <taxon>Autobranchia</taxon>
        <taxon>Heteroconchia</taxon>
        <taxon>Euheterodonta</taxon>
        <taxon>Imparidentia</taxon>
        <taxon>Neoheterodontei</taxon>
        <taxon>Myida</taxon>
        <taxon>Dreissenoidea</taxon>
        <taxon>Dreissenidae</taxon>
        <taxon>Dreissena</taxon>
    </lineage>
</organism>
<gene>
    <name evidence="1" type="ORF">DPMN_033903</name>
</gene>
<dbReference type="AlphaFoldDB" id="A0A9D4M6W6"/>
<keyword evidence="2" id="KW-1185">Reference proteome</keyword>
<reference evidence="1" key="2">
    <citation type="submission" date="2020-11" db="EMBL/GenBank/DDBJ databases">
        <authorList>
            <person name="McCartney M.A."/>
            <person name="Auch B."/>
            <person name="Kono T."/>
            <person name="Mallez S."/>
            <person name="Becker A."/>
            <person name="Gohl D.M."/>
            <person name="Silverstein K.A.T."/>
            <person name="Koren S."/>
            <person name="Bechman K.B."/>
            <person name="Herman A."/>
            <person name="Abrahante J.E."/>
            <person name="Garbe J."/>
        </authorList>
    </citation>
    <scope>NUCLEOTIDE SEQUENCE</scope>
    <source>
        <strain evidence="1">Duluth1</strain>
        <tissue evidence="1">Whole animal</tissue>
    </source>
</reference>
<dbReference type="Proteomes" id="UP000828390">
    <property type="component" value="Unassembled WGS sequence"/>
</dbReference>
<name>A0A9D4M6W6_DREPO</name>
<accession>A0A9D4M6W6</accession>
<protein>
    <submittedName>
        <fullName evidence="1">Uncharacterized protein</fullName>
    </submittedName>
</protein>
<comment type="caution">
    <text evidence="1">The sequence shown here is derived from an EMBL/GenBank/DDBJ whole genome shotgun (WGS) entry which is preliminary data.</text>
</comment>
<reference evidence="1" key="1">
    <citation type="journal article" date="2019" name="bioRxiv">
        <title>The Genome of the Zebra Mussel, Dreissena polymorpha: A Resource for Invasive Species Research.</title>
        <authorList>
            <person name="McCartney M.A."/>
            <person name="Auch B."/>
            <person name="Kono T."/>
            <person name="Mallez S."/>
            <person name="Zhang Y."/>
            <person name="Obille A."/>
            <person name="Becker A."/>
            <person name="Abrahante J.E."/>
            <person name="Garbe J."/>
            <person name="Badalamenti J.P."/>
            <person name="Herman A."/>
            <person name="Mangelson H."/>
            <person name="Liachko I."/>
            <person name="Sullivan S."/>
            <person name="Sone E.D."/>
            <person name="Koren S."/>
            <person name="Silverstein K.A.T."/>
            <person name="Beckman K.B."/>
            <person name="Gohl D.M."/>
        </authorList>
    </citation>
    <scope>NUCLEOTIDE SEQUENCE</scope>
    <source>
        <strain evidence="1">Duluth1</strain>
        <tissue evidence="1">Whole animal</tissue>
    </source>
</reference>